<evidence type="ECO:0000313" key="3">
    <source>
        <dbReference type="Proteomes" id="UP001063350"/>
    </source>
</evidence>
<organism evidence="2 3">
    <name type="scientific">Desulfolithobacter dissulfuricans</name>
    <dbReference type="NCBI Taxonomy" id="2795293"/>
    <lineage>
        <taxon>Bacteria</taxon>
        <taxon>Pseudomonadati</taxon>
        <taxon>Thermodesulfobacteriota</taxon>
        <taxon>Desulfobulbia</taxon>
        <taxon>Desulfobulbales</taxon>
        <taxon>Desulfobulbaceae</taxon>
        <taxon>Desulfolithobacter</taxon>
    </lineage>
</organism>
<feature type="compositionally biased region" description="Basic and acidic residues" evidence="1">
    <location>
        <begin position="64"/>
        <end position="77"/>
    </location>
</feature>
<reference evidence="2" key="1">
    <citation type="submission" date="2020-12" db="EMBL/GenBank/DDBJ databases">
        <title>Desulfobium dissulfuricans gen. nov., sp. nov., a novel mesophilic, sulfate-reducing bacterium isolated from a deep-sea hydrothermal vent.</title>
        <authorList>
            <person name="Hashimoto Y."/>
            <person name="Tame A."/>
            <person name="Sawayama S."/>
            <person name="Miyazaki J."/>
            <person name="Takai K."/>
            <person name="Nakagawa S."/>
        </authorList>
    </citation>
    <scope>NUCLEOTIDE SEQUENCE</scope>
    <source>
        <strain evidence="2">GF1</strain>
    </source>
</reference>
<name>A0A915U3J1_9BACT</name>
<sequence length="120" mass="12686">MVILPGPVVEVASDQNEGHLLIQGQLNQVGKGAADRAANHGAILFPQGQIAQRTVQVNIGAVEKDKQKIDSRKKGDGKYGALSAGPQELGTVDRNDQPIGTGQESKSPESSRSRFSSRVV</sequence>
<accession>A0A915U3J1</accession>
<evidence type="ECO:0000313" key="2">
    <source>
        <dbReference type="EMBL" id="BCO10644.1"/>
    </source>
</evidence>
<dbReference type="Proteomes" id="UP001063350">
    <property type="component" value="Chromosome"/>
</dbReference>
<feature type="region of interest" description="Disordered" evidence="1">
    <location>
        <begin position="64"/>
        <end position="120"/>
    </location>
</feature>
<evidence type="ECO:0000256" key="1">
    <source>
        <dbReference type="SAM" id="MobiDB-lite"/>
    </source>
</evidence>
<dbReference type="KEGG" id="ddu:GF1_30200"/>
<gene>
    <name evidence="2" type="ORF">GF1_30200</name>
</gene>
<dbReference type="EMBL" id="AP024233">
    <property type="protein sequence ID" value="BCO10644.1"/>
    <property type="molecule type" value="Genomic_DNA"/>
</dbReference>
<protein>
    <submittedName>
        <fullName evidence="2">Uncharacterized protein</fullName>
    </submittedName>
</protein>
<proteinExistence type="predicted"/>
<dbReference type="AlphaFoldDB" id="A0A915U3J1"/>
<keyword evidence="3" id="KW-1185">Reference proteome</keyword>